<proteinExistence type="predicted"/>
<dbReference type="Proteomes" id="UP001139308">
    <property type="component" value="Unassembled WGS sequence"/>
</dbReference>
<sequence length="212" mass="23021">MPTGSDKGTITPSPTIAAHCHRDGLPNNAVNKKGNPTMPGLKKRLSVYSFVAACSLAMPRRTTFLAVGTVIALSACGHALPDDPFASEGQAMAMVPVNHTDRYATNIFVDKYWAGNVDEHSGGSAAACCYPGLKDWRQPVTVRWTWGQESDPQTKVVLKKREQRTVTAYFPPNGPHSDRDPMKDDAYVCVILRNLDTAELAFSPNRSGCADK</sequence>
<evidence type="ECO:0000313" key="3">
    <source>
        <dbReference type="Proteomes" id="UP001139308"/>
    </source>
</evidence>
<organism evidence="2 3">
    <name type="scientific">Paraburkholderia tagetis</name>
    <dbReference type="NCBI Taxonomy" id="2913261"/>
    <lineage>
        <taxon>Bacteria</taxon>
        <taxon>Pseudomonadati</taxon>
        <taxon>Pseudomonadota</taxon>
        <taxon>Betaproteobacteria</taxon>
        <taxon>Burkholderiales</taxon>
        <taxon>Burkholderiaceae</taxon>
        <taxon>Paraburkholderia</taxon>
    </lineage>
</organism>
<accession>A0A9X1UI56</accession>
<gene>
    <name evidence="2" type="ORF">L5014_13935</name>
</gene>
<name>A0A9X1UI56_9BURK</name>
<dbReference type="RefSeq" id="WP_238464327.1">
    <property type="nucleotide sequence ID" value="NZ_JAKLJA010000009.1"/>
</dbReference>
<dbReference type="EMBL" id="JAKLJA010000009">
    <property type="protein sequence ID" value="MCG5074452.1"/>
    <property type="molecule type" value="Genomic_DNA"/>
</dbReference>
<keyword evidence="3" id="KW-1185">Reference proteome</keyword>
<dbReference type="Pfam" id="PF11745">
    <property type="entry name" value="DUF3304"/>
    <property type="match status" value="1"/>
</dbReference>
<reference evidence="2" key="1">
    <citation type="submission" date="2022-01" db="EMBL/GenBank/DDBJ databases">
        <title>Genome sequence and assembly of Parabukholderia sp. RG36.</title>
        <authorList>
            <person name="Chhetri G."/>
        </authorList>
    </citation>
    <scope>NUCLEOTIDE SEQUENCE</scope>
    <source>
        <strain evidence="2">RG36</strain>
    </source>
</reference>
<feature type="region of interest" description="Disordered" evidence="1">
    <location>
        <begin position="1"/>
        <end position="36"/>
    </location>
</feature>
<dbReference type="AlphaFoldDB" id="A0A9X1UI56"/>
<feature type="compositionally biased region" description="Polar residues" evidence="1">
    <location>
        <begin position="1"/>
        <end position="14"/>
    </location>
</feature>
<evidence type="ECO:0000313" key="2">
    <source>
        <dbReference type="EMBL" id="MCG5074452.1"/>
    </source>
</evidence>
<comment type="caution">
    <text evidence="2">The sequence shown here is derived from an EMBL/GenBank/DDBJ whole genome shotgun (WGS) entry which is preliminary data.</text>
</comment>
<evidence type="ECO:0000256" key="1">
    <source>
        <dbReference type="SAM" id="MobiDB-lite"/>
    </source>
</evidence>
<dbReference type="InterPro" id="IPR021733">
    <property type="entry name" value="DUF3304"/>
</dbReference>
<protein>
    <submittedName>
        <fullName evidence="2">DUF3304 domain-containing protein</fullName>
    </submittedName>
</protein>